<sequence length="1365" mass="150130">MSNVLILMALIGLGMPVHAQTEGDQSCTEQTKTYNNNGFEEDDFLSADGGILVDNEIRLDTDRELDLENLVLGLDQPFFVDYLSEGAGASHLFGFFFFDLDTDKDGIPDFYETEPGDDLDGDGILNQDDTDDDNDGIPDGSDTQPAGVTNSMPASYFRNGTVAADNGVHAGDYWQFVPNNLLESGDDYDGFFEHPGAYLYVDNDNNEIPDMMQYVTGANEIPPYVVDRDWLTEDYLGTSTPGFLGNFFYSGTPGGVTNDKFHWIGSTVFYIADDDGGSGQTSNYNNNPYRVSGSNLYSDISGSTDANPDYYIYGTSDPSSDAIPSILKEDDGSPIIDGRGVAQWRYRWYSSNISGSRELVFFLVVFWGSGGSNVNTYYSKSGFNRDNPPGSPNRQGATTGDHFGGSNSFNNWYPSYRSTGDHNTLAQAVYGQNWSSIATAPTDGTSPVAHNPANQDWVDEWENWRQDRRIIQYRALRDWFNATAVDANDVINGRYGIDMSAEGDSSLIRAFNNQMVHLMVGAPSETKNAWLLGWEDLFSGGDRDFEDVVFYVKREAGGQLQSLNVVDNDSQAFDDFSLTQVSFEFVDNFTEDLWGQDGRYVNYYYRLAANDEWIPLLGGQHQRDPDLFQPGSGGATTEDNGRITRSITIEVQDKKQEIYWKVEMATDNVDTVKPKVFEAEISYQTLVHDFYYNSAVIPNSNIRYVPAFQTPDLDWEIFNKNRGHLYAVQTFNHGNPLTPVTIDVNPENTPEAQPGEPFKWDAGVTMKNDLDTGNERKIYTYLTGAVSNGLSNQLTQIEMTRSSTTDDLVEAFDLTDEKQDNIWVNNFHEPDAVDQDKISASIWLQNWIHGYSDPLVADGAVQAAGPTKEWLLGGINRASVQVVRAPGLAPFVFGSDVDPSIKRSYVDFITTDFQLNLPTRLLIGSEAGLVHMFDAGSWVGRRRNETDIWADGHYLNDNFGTGSEVWSYLPGHLLEDVKFNYTGANTVTAKVDATAISAVIQNGDDWTRVAFVSQGFKGGTETVSGNDLTGNAIFALDITDPDNPTPLWERVDSNTQDMINPPSIGWVETSGGTSWMVAYSSGATPVTGQAPAYFMVDALTGQVDNTISRTVGTAGSSNVMVGTPALLDTDTNGYIDHVVGATSEGILFVTDLKNGGSFSSRSVTGARFFHTPNVRLVDGKLQMFIISSDHPFVYDESFYASSNFTNTLYGFEFDPESGQWSDLGTFDFPTRHKPFARPALVGSQLVVGTSTGDTLSICDVDPADPGRLMLIDTGLLGAGEELQDEVSLGAPIAGSIMVYGREIHAHVNNIRSDNPAGSPFQEVQTDADGNAALEFNPPVRRTIATVFGTLGWQNNLLRNLSLDTE</sequence>
<dbReference type="Pfam" id="PF13448">
    <property type="entry name" value="DUF4114"/>
    <property type="match status" value="1"/>
</dbReference>
<evidence type="ECO:0000313" key="4">
    <source>
        <dbReference type="EMBL" id="QTD52086.1"/>
    </source>
</evidence>
<evidence type="ECO:0000256" key="2">
    <source>
        <dbReference type="SAM" id="SignalP"/>
    </source>
</evidence>
<feature type="chain" id="PRO_5035193695" evidence="2">
    <location>
        <begin position="20"/>
        <end position="1365"/>
    </location>
</feature>
<feature type="region of interest" description="Disordered" evidence="1">
    <location>
        <begin position="108"/>
        <end position="151"/>
    </location>
</feature>
<feature type="domain" description="DUF4114" evidence="3">
    <location>
        <begin position="525"/>
        <end position="553"/>
    </location>
</feature>
<reference evidence="4" key="1">
    <citation type="submission" date="2021-03" db="EMBL/GenBank/DDBJ databases">
        <title>Acanthopleuribacteraceae sp. M133.</title>
        <authorList>
            <person name="Wang G."/>
        </authorList>
    </citation>
    <scope>NUCLEOTIDE SEQUENCE</scope>
    <source>
        <strain evidence="4">M133</strain>
    </source>
</reference>
<evidence type="ECO:0000256" key="1">
    <source>
        <dbReference type="SAM" id="MobiDB-lite"/>
    </source>
</evidence>
<dbReference type="KEGG" id="scor:J3U87_06395"/>
<name>A0A8A4TQ27_SULCO</name>
<keyword evidence="2" id="KW-0732">Signal</keyword>
<accession>A0A8A4TQ27</accession>
<evidence type="ECO:0000259" key="3">
    <source>
        <dbReference type="Pfam" id="PF13448"/>
    </source>
</evidence>
<protein>
    <submittedName>
        <fullName evidence="4">DUF4114 domain-containing protein</fullName>
    </submittedName>
</protein>
<dbReference type="EMBL" id="CP071793">
    <property type="protein sequence ID" value="QTD52086.1"/>
    <property type="molecule type" value="Genomic_DNA"/>
</dbReference>
<proteinExistence type="predicted"/>
<dbReference type="RefSeq" id="WP_237382195.1">
    <property type="nucleotide sequence ID" value="NZ_CP071793.1"/>
</dbReference>
<organism evidence="4 5">
    <name type="scientific">Sulfidibacter corallicola</name>
    <dbReference type="NCBI Taxonomy" id="2818388"/>
    <lineage>
        <taxon>Bacteria</taxon>
        <taxon>Pseudomonadati</taxon>
        <taxon>Acidobacteriota</taxon>
        <taxon>Holophagae</taxon>
        <taxon>Acanthopleuribacterales</taxon>
        <taxon>Acanthopleuribacteraceae</taxon>
        <taxon>Sulfidibacter</taxon>
    </lineage>
</organism>
<evidence type="ECO:0000313" key="5">
    <source>
        <dbReference type="Proteomes" id="UP000663929"/>
    </source>
</evidence>
<dbReference type="Proteomes" id="UP000663929">
    <property type="component" value="Chromosome"/>
</dbReference>
<dbReference type="InterPro" id="IPR025193">
    <property type="entry name" value="DUF4114"/>
</dbReference>
<keyword evidence="5" id="KW-1185">Reference proteome</keyword>
<gene>
    <name evidence="4" type="ORF">J3U87_06395</name>
</gene>
<feature type="compositionally biased region" description="Acidic residues" evidence="1">
    <location>
        <begin position="111"/>
        <end position="121"/>
    </location>
</feature>
<feature type="signal peptide" evidence="2">
    <location>
        <begin position="1"/>
        <end position="19"/>
    </location>
</feature>